<reference evidence="3 4" key="1">
    <citation type="journal article" date="2013" name="Proc. Natl. Acad. Sci. U.S.A.">
        <title>Genome of an arbuscular mycorrhizal fungus provides insight into the oldest plant symbiosis.</title>
        <authorList>
            <person name="Tisserant E."/>
            <person name="Malbreil M."/>
            <person name="Kuo A."/>
            <person name="Kohler A."/>
            <person name="Symeonidi A."/>
            <person name="Balestrini R."/>
            <person name="Charron P."/>
            <person name="Duensing N."/>
            <person name="Frei Dit Frey N."/>
            <person name="Gianinazzi-Pearson V."/>
            <person name="Gilbert L.B."/>
            <person name="Handa Y."/>
            <person name="Herr J.R."/>
            <person name="Hijri M."/>
            <person name="Koul R."/>
            <person name="Kawaguchi M."/>
            <person name="Krajinski F."/>
            <person name="Lammers P.J."/>
            <person name="Masclaux F.G."/>
            <person name="Murat C."/>
            <person name="Morin E."/>
            <person name="Ndikumana S."/>
            <person name="Pagni M."/>
            <person name="Petitpierre D."/>
            <person name="Requena N."/>
            <person name="Rosikiewicz P."/>
            <person name="Riley R."/>
            <person name="Saito K."/>
            <person name="San Clemente H."/>
            <person name="Shapiro H."/>
            <person name="van Tuinen D."/>
            <person name="Becard G."/>
            <person name="Bonfante P."/>
            <person name="Paszkowski U."/>
            <person name="Shachar-Hill Y.Y."/>
            <person name="Tuskan G.A."/>
            <person name="Young P.W."/>
            <person name="Sanders I.R."/>
            <person name="Henrissat B."/>
            <person name="Rensing S.A."/>
            <person name="Grigoriev I.V."/>
            <person name="Corradi N."/>
            <person name="Roux C."/>
            <person name="Martin F."/>
        </authorList>
    </citation>
    <scope>NUCLEOTIDE SEQUENCE [LARGE SCALE GENOMIC DNA]</scope>
    <source>
        <strain evidence="3 4">DAOM 197198</strain>
    </source>
</reference>
<dbReference type="InterPro" id="IPR018527">
    <property type="entry name" value="Rubredoxin_Fe_BS"/>
</dbReference>
<comment type="caution">
    <text evidence="3">The sequence shown here is derived from an EMBL/GenBank/DDBJ whole genome shotgun (WGS) entry which is preliminary data.</text>
</comment>
<dbReference type="PROSITE" id="PS00202">
    <property type="entry name" value="RUBREDOXIN"/>
    <property type="match status" value="1"/>
</dbReference>
<reference evidence="3 4" key="2">
    <citation type="journal article" date="2018" name="New Phytol.">
        <title>High intraspecific genome diversity in the model arbuscular mycorrhizal symbiont Rhizophagus irregularis.</title>
        <authorList>
            <person name="Chen E.C.H."/>
            <person name="Morin E."/>
            <person name="Beaudet D."/>
            <person name="Noel J."/>
            <person name="Yildirir G."/>
            <person name="Ndikumana S."/>
            <person name="Charron P."/>
            <person name="St-Onge C."/>
            <person name="Giorgi J."/>
            <person name="Kruger M."/>
            <person name="Marton T."/>
            <person name="Ropars J."/>
            <person name="Grigoriev I.V."/>
            <person name="Hainaut M."/>
            <person name="Henrissat B."/>
            <person name="Roux C."/>
            <person name="Martin F."/>
            <person name="Corradi N."/>
        </authorList>
    </citation>
    <scope>NUCLEOTIDE SEQUENCE [LARGE SCALE GENOMIC DNA]</scope>
    <source>
        <strain evidence="3 4">DAOM 197198</strain>
    </source>
</reference>
<sequence>MFKVVAHGDDMGNNYVDNLAKIAHTDQDHYIVLRQNACMMKVLPCWNGIIIENKLRSFLKNICNYKGLENFINLNRNSKYRTLEVDWTSTFSCLNCDINNNETSVSSSKTKAQKVHLLIEEIPTIEQMKKSLFDLYDGWMCPICGLQDETFNHVWTCSGNYDIINNIRDKTIDHLLTWILEYNDNIQDFNALMALDIWDISYDPNMFTFIDLIKGIIPMSLSELLNSWTTKKNVVDVLVQMRQFIFNAIFEEVWIPRCSHLKEFEHSIGLTKKKKLEFKSVHSLPSNNSSYTNNIHYDSLDSVRNYIYFGSILLSSAGRASTYQVSASVWEIANYELDAWKEKHNKLEESVKVLKEEKKFADEQIISLEKEKKIADKQIISLEKNIKKAEEQIISLENGVRKFKDLEKNKNNEIYKMLKKVVYIERLEVKWNYKYRTVRARIHLTKEMQNKILFDIFNNESDLLKAIYKSTMEEDMGKGLQMKSQDELIGEEDRFVDAKSDVLSTIPRTKEEHEELNVLNNNFSERLEEVNKISSLPEEKGKTIEDKDKINKNKKCEEILGPMLGSD</sequence>
<keyword evidence="1" id="KW-0479">Metal-binding</keyword>
<evidence type="ECO:0000256" key="1">
    <source>
        <dbReference type="ARBA" id="ARBA00022723"/>
    </source>
</evidence>
<keyword evidence="4" id="KW-1185">Reference proteome</keyword>
<proteinExistence type="predicted"/>
<evidence type="ECO:0000256" key="2">
    <source>
        <dbReference type="SAM" id="Coils"/>
    </source>
</evidence>
<dbReference type="Proteomes" id="UP000018888">
    <property type="component" value="Unassembled WGS sequence"/>
</dbReference>
<dbReference type="AlphaFoldDB" id="A0A2P4PUW0"/>
<dbReference type="GO" id="GO:0046872">
    <property type="term" value="F:metal ion binding"/>
    <property type="evidence" value="ECO:0007669"/>
    <property type="project" value="UniProtKB-KW"/>
</dbReference>
<dbReference type="VEuPathDB" id="FungiDB:RhiirFUN_006426"/>
<evidence type="ECO:0000313" key="4">
    <source>
        <dbReference type="Proteomes" id="UP000018888"/>
    </source>
</evidence>
<accession>A0A2P4PUW0</accession>
<gene>
    <name evidence="3" type="ORF">GLOIN_2v1777499</name>
</gene>
<organism evidence="3 4">
    <name type="scientific">Rhizophagus irregularis (strain DAOM 181602 / DAOM 197198 / MUCL 43194)</name>
    <name type="common">Arbuscular mycorrhizal fungus</name>
    <name type="synonym">Glomus intraradices</name>
    <dbReference type="NCBI Taxonomy" id="747089"/>
    <lineage>
        <taxon>Eukaryota</taxon>
        <taxon>Fungi</taxon>
        <taxon>Fungi incertae sedis</taxon>
        <taxon>Mucoromycota</taxon>
        <taxon>Glomeromycotina</taxon>
        <taxon>Glomeromycetes</taxon>
        <taxon>Glomerales</taxon>
        <taxon>Glomeraceae</taxon>
        <taxon>Rhizophagus</taxon>
    </lineage>
</organism>
<feature type="coiled-coil region" evidence="2">
    <location>
        <begin position="337"/>
        <end position="406"/>
    </location>
</feature>
<evidence type="ECO:0000313" key="3">
    <source>
        <dbReference type="EMBL" id="POG69156.1"/>
    </source>
</evidence>
<protein>
    <submittedName>
        <fullName evidence="3">Uncharacterized protein</fullName>
    </submittedName>
</protein>
<name>A0A2P4PUW0_RHIID</name>
<dbReference type="EMBL" id="AUPC02000141">
    <property type="protein sequence ID" value="POG69156.1"/>
    <property type="molecule type" value="Genomic_DNA"/>
</dbReference>
<keyword evidence="2" id="KW-0175">Coiled coil</keyword>